<dbReference type="Gene3D" id="3.30.2290.10">
    <property type="entry name" value="PmbA/TldD superfamily"/>
    <property type="match status" value="1"/>
</dbReference>
<dbReference type="GO" id="GO:0008237">
    <property type="term" value="F:metallopeptidase activity"/>
    <property type="evidence" value="ECO:0007669"/>
    <property type="project" value="InterPro"/>
</dbReference>
<dbReference type="PANTHER" id="PTHR43666:SF1">
    <property type="entry name" value="CONSERVED PROTEIN"/>
    <property type="match status" value="1"/>
</dbReference>
<accession>A0A7X0FW48</accession>
<dbReference type="EMBL" id="JACHMQ010000001">
    <property type="protein sequence ID" value="MBB6394649.1"/>
    <property type="molecule type" value="Genomic_DNA"/>
</dbReference>
<reference evidence="3 4" key="1">
    <citation type="submission" date="2020-08" db="EMBL/GenBank/DDBJ databases">
        <title>Sequencing the genomes of 1000 actinobacteria strains.</title>
        <authorList>
            <person name="Klenk H.-P."/>
        </authorList>
    </citation>
    <scope>NUCLEOTIDE SEQUENCE [LARGE SCALE GENOMIC DNA]</scope>
    <source>
        <strain evidence="3 4">DSM 43675</strain>
    </source>
</reference>
<dbReference type="Proteomes" id="UP000546324">
    <property type="component" value="Unassembled WGS sequence"/>
</dbReference>
<dbReference type="PANTHER" id="PTHR43666">
    <property type="entry name" value="TLDD PROTEIN"/>
    <property type="match status" value="1"/>
</dbReference>
<dbReference type="InterPro" id="IPR036059">
    <property type="entry name" value="TldD/PmbA_sf"/>
</dbReference>
<protein>
    <submittedName>
        <fullName evidence="3">Putative Zn-dependent protease</fullName>
    </submittedName>
</protein>
<dbReference type="InterPro" id="IPR035068">
    <property type="entry name" value="TldD/PmbA_N"/>
</dbReference>
<proteinExistence type="predicted"/>
<gene>
    <name evidence="3" type="ORF">BKA00_001563</name>
</gene>
<keyword evidence="3" id="KW-0378">Hydrolase</keyword>
<dbReference type="Pfam" id="PF19289">
    <property type="entry name" value="PmbA_TldD_3rd"/>
    <property type="match status" value="1"/>
</dbReference>
<name>A0A7X0FW48_9ACTN</name>
<evidence type="ECO:0000313" key="4">
    <source>
        <dbReference type="Proteomes" id="UP000546324"/>
    </source>
</evidence>
<dbReference type="GO" id="GO:0006508">
    <property type="term" value="P:proteolysis"/>
    <property type="evidence" value="ECO:0007669"/>
    <property type="project" value="UniProtKB-KW"/>
</dbReference>
<keyword evidence="3" id="KW-0645">Protease</keyword>
<evidence type="ECO:0000313" key="3">
    <source>
        <dbReference type="EMBL" id="MBB6394649.1"/>
    </source>
</evidence>
<dbReference type="AlphaFoldDB" id="A0A7X0FW48"/>
<dbReference type="SUPFAM" id="SSF111283">
    <property type="entry name" value="Putative modulator of DNA gyrase, PmbA/TldD"/>
    <property type="match status" value="1"/>
</dbReference>
<feature type="region of interest" description="Disordered" evidence="1">
    <location>
        <begin position="90"/>
        <end position="122"/>
    </location>
</feature>
<dbReference type="RefSeq" id="WP_185024279.1">
    <property type="nucleotide sequence ID" value="NZ_JACHMQ010000001.1"/>
</dbReference>
<feature type="compositionally biased region" description="Low complexity" evidence="1">
    <location>
        <begin position="111"/>
        <end position="122"/>
    </location>
</feature>
<organism evidence="3 4">
    <name type="scientific">Actinomadura coerulea</name>
    <dbReference type="NCBI Taxonomy" id="46159"/>
    <lineage>
        <taxon>Bacteria</taxon>
        <taxon>Bacillati</taxon>
        <taxon>Actinomycetota</taxon>
        <taxon>Actinomycetes</taxon>
        <taxon>Streptosporangiales</taxon>
        <taxon>Thermomonosporaceae</taxon>
        <taxon>Actinomadura</taxon>
    </lineage>
</organism>
<evidence type="ECO:0000256" key="1">
    <source>
        <dbReference type="SAM" id="MobiDB-lite"/>
    </source>
</evidence>
<comment type="caution">
    <text evidence="3">The sequence shown here is derived from an EMBL/GenBank/DDBJ whole genome shotgun (WGS) entry which is preliminary data.</text>
</comment>
<dbReference type="InterPro" id="IPR045569">
    <property type="entry name" value="Metalloprtase-TldD/E_C"/>
</dbReference>
<keyword evidence="4" id="KW-1185">Reference proteome</keyword>
<evidence type="ECO:0000259" key="2">
    <source>
        <dbReference type="Pfam" id="PF19289"/>
    </source>
</evidence>
<feature type="domain" description="Metalloprotease TldD/E C-terminal" evidence="2">
    <location>
        <begin position="225"/>
        <end position="464"/>
    </location>
</feature>
<sequence>MRLAELAVEAGKDADAYVAVVDEAATAHARWAGNALTSSGLTADTRLTVIAVTSDGSGTAAGVVTHRGAVDEDAVRAVVAAAERAARTATPAADARPLLTGDAVPPSPDWGEPAPAPAESAGGLARFAGGLAATFERARAERRLLYGYAEQRQHTTWLASSTGLRLRHVQTAGLVDLTAKSEDGVASTWSGTGAADLGGIDPLAAYEGLGERLGWARRRVELPAGRYEVLLSPSCVADLMLRLYRAAGAKDAVDARTVFRGPDGGTRIGERLTGAPLTLRSDPGEPGLRCAPFVAARGSADVAQVFADTVSVFDNGLPLRPTEWIRDGVLTGLVQTRHSAELTGLPVTPQVGNLVLEGPGEGRALADLVAATRRGLLVTSLWYVRDVDPRTLLLTGLTRDGVYLVEDGEVVGEANNFRFDESPVGVLGRVAEIGRTEPALPRERDDSTPRTAMPALRVDGFTMSAVSEAT</sequence>